<dbReference type="Pfam" id="PF03466">
    <property type="entry name" value="LysR_substrate"/>
    <property type="match status" value="1"/>
</dbReference>
<dbReference type="PANTHER" id="PTHR30126:SF40">
    <property type="entry name" value="HTH-TYPE TRANSCRIPTIONAL REGULATOR GLTR"/>
    <property type="match status" value="1"/>
</dbReference>
<keyword evidence="3 6" id="KW-0238">DNA-binding</keyword>
<dbReference type="RefSeq" id="WP_209462304.1">
    <property type="nucleotide sequence ID" value="NZ_CP110224.1"/>
</dbReference>
<dbReference type="Proteomes" id="UP001519345">
    <property type="component" value="Unassembled WGS sequence"/>
</dbReference>
<dbReference type="EMBL" id="JAGGKX010000004">
    <property type="protein sequence ID" value="MBP1969097.1"/>
    <property type="molecule type" value="Genomic_DNA"/>
</dbReference>
<comment type="similarity">
    <text evidence="1">Belongs to the LysR transcriptional regulatory family.</text>
</comment>
<name>A0ABS4IDT4_9BACI</name>
<dbReference type="CDD" id="cd08442">
    <property type="entry name" value="PBP2_YofA_SoxR_like"/>
    <property type="match status" value="1"/>
</dbReference>
<evidence type="ECO:0000259" key="5">
    <source>
        <dbReference type="PROSITE" id="PS50931"/>
    </source>
</evidence>
<proteinExistence type="inferred from homology"/>
<dbReference type="PANTHER" id="PTHR30126">
    <property type="entry name" value="HTH-TYPE TRANSCRIPTIONAL REGULATOR"/>
    <property type="match status" value="1"/>
</dbReference>
<dbReference type="Gene3D" id="3.40.190.290">
    <property type="match status" value="1"/>
</dbReference>
<accession>A0ABS4IDT4</accession>
<keyword evidence="2" id="KW-0805">Transcription regulation</keyword>
<feature type="domain" description="HTH lysR-type" evidence="5">
    <location>
        <begin position="1"/>
        <end position="58"/>
    </location>
</feature>
<dbReference type="PROSITE" id="PS50931">
    <property type="entry name" value="HTH_LYSR"/>
    <property type="match status" value="1"/>
</dbReference>
<dbReference type="SUPFAM" id="SSF53850">
    <property type="entry name" value="Periplasmic binding protein-like II"/>
    <property type="match status" value="1"/>
</dbReference>
<dbReference type="InterPro" id="IPR005119">
    <property type="entry name" value="LysR_subst-bd"/>
</dbReference>
<evidence type="ECO:0000256" key="2">
    <source>
        <dbReference type="ARBA" id="ARBA00023015"/>
    </source>
</evidence>
<organism evidence="6 7">
    <name type="scientific">Virgibacillus natechei</name>
    <dbReference type="NCBI Taxonomy" id="1216297"/>
    <lineage>
        <taxon>Bacteria</taxon>
        <taxon>Bacillati</taxon>
        <taxon>Bacillota</taxon>
        <taxon>Bacilli</taxon>
        <taxon>Bacillales</taxon>
        <taxon>Bacillaceae</taxon>
        <taxon>Virgibacillus</taxon>
    </lineage>
</organism>
<comment type="caution">
    <text evidence="6">The sequence shown here is derived from an EMBL/GenBank/DDBJ whole genome shotgun (WGS) entry which is preliminary data.</text>
</comment>
<dbReference type="InterPro" id="IPR000847">
    <property type="entry name" value="LysR_HTH_N"/>
</dbReference>
<evidence type="ECO:0000313" key="6">
    <source>
        <dbReference type="EMBL" id="MBP1969097.1"/>
    </source>
</evidence>
<evidence type="ECO:0000256" key="3">
    <source>
        <dbReference type="ARBA" id="ARBA00023125"/>
    </source>
</evidence>
<dbReference type="SUPFAM" id="SSF46785">
    <property type="entry name" value="Winged helix' DNA-binding domain"/>
    <property type="match status" value="1"/>
</dbReference>
<evidence type="ECO:0000313" key="7">
    <source>
        <dbReference type="Proteomes" id="UP001519345"/>
    </source>
</evidence>
<keyword evidence="7" id="KW-1185">Reference proteome</keyword>
<keyword evidence="4" id="KW-0804">Transcription</keyword>
<dbReference type="InterPro" id="IPR036390">
    <property type="entry name" value="WH_DNA-bd_sf"/>
</dbReference>
<dbReference type="Pfam" id="PF00126">
    <property type="entry name" value="HTH_1"/>
    <property type="match status" value="1"/>
</dbReference>
<sequence length="310" mass="34839">MEIKDLLIFQSVAQNGSISKAANELSYVQSHVTARIKSLESNLQTQLFHRHSRGTTLNSEGKKLLSYTEKILFMVDKTNKAFQDSDNPSGSLEIGTVETVMKLPTILSNYHRKYPNVDLSLKIGVTKDLINQILKCKLDGAFVTGFGTHPDMEQVDVFQEKLVLISDVNKNTHFDNIKNRPLLVFNSGCSYRERLETWLRDEGVFNAKVMEFGTLETILGSVVSGLGISLVPQSAVSHLELEGLIQCHTIPNKYSNISTVFIRRADAYLTNTVEKFIETINEFTNIGHPPLTNPRFNVTDDEPIPLQKDH</sequence>
<gene>
    <name evidence="6" type="ORF">J2Z83_001200</name>
</gene>
<dbReference type="InterPro" id="IPR036388">
    <property type="entry name" value="WH-like_DNA-bd_sf"/>
</dbReference>
<protein>
    <submittedName>
        <fullName evidence="6">DNA-binding transcriptional LysR family regulator</fullName>
    </submittedName>
</protein>
<evidence type="ECO:0000256" key="1">
    <source>
        <dbReference type="ARBA" id="ARBA00009437"/>
    </source>
</evidence>
<dbReference type="Gene3D" id="1.10.10.10">
    <property type="entry name" value="Winged helix-like DNA-binding domain superfamily/Winged helix DNA-binding domain"/>
    <property type="match status" value="1"/>
</dbReference>
<reference evidence="6 7" key="1">
    <citation type="submission" date="2021-03" db="EMBL/GenBank/DDBJ databases">
        <title>Genomic Encyclopedia of Type Strains, Phase IV (KMG-IV): sequencing the most valuable type-strain genomes for metagenomic binning, comparative biology and taxonomic classification.</title>
        <authorList>
            <person name="Goeker M."/>
        </authorList>
    </citation>
    <scope>NUCLEOTIDE SEQUENCE [LARGE SCALE GENOMIC DNA]</scope>
    <source>
        <strain evidence="6 7">DSM 25609</strain>
    </source>
</reference>
<dbReference type="GO" id="GO:0003677">
    <property type="term" value="F:DNA binding"/>
    <property type="evidence" value="ECO:0007669"/>
    <property type="project" value="UniProtKB-KW"/>
</dbReference>
<evidence type="ECO:0000256" key="4">
    <source>
        <dbReference type="ARBA" id="ARBA00023163"/>
    </source>
</evidence>